<dbReference type="RefSeq" id="WP_379784695.1">
    <property type="nucleotide sequence ID" value="NZ_JBHSMU010000015.1"/>
</dbReference>
<dbReference type="Pfam" id="PF01863">
    <property type="entry name" value="YgjP-like"/>
    <property type="match status" value="1"/>
</dbReference>
<accession>A0ABW0L921</accession>
<dbReference type="EMBL" id="JBHSMU010000015">
    <property type="protein sequence ID" value="MFC5461256.1"/>
    <property type="molecule type" value="Genomic_DNA"/>
</dbReference>
<protein>
    <submittedName>
        <fullName evidence="3">M48 family metallopeptidase</fullName>
    </submittedName>
</protein>
<dbReference type="InterPro" id="IPR053136">
    <property type="entry name" value="UTP_pyrophosphatase-like"/>
</dbReference>
<evidence type="ECO:0000256" key="1">
    <source>
        <dbReference type="SAM" id="MobiDB-lite"/>
    </source>
</evidence>
<dbReference type="Gene3D" id="3.30.2010.10">
    <property type="entry name" value="Metalloproteases ('zincins'), catalytic domain"/>
    <property type="match status" value="1"/>
</dbReference>
<feature type="domain" description="YgjP-like metallopeptidase" evidence="2">
    <location>
        <begin position="96"/>
        <end position="305"/>
    </location>
</feature>
<evidence type="ECO:0000259" key="2">
    <source>
        <dbReference type="Pfam" id="PF01863"/>
    </source>
</evidence>
<evidence type="ECO:0000313" key="3">
    <source>
        <dbReference type="EMBL" id="MFC5461256.1"/>
    </source>
</evidence>
<proteinExistence type="predicted"/>
<keyword evidence="4" id="KW-1185">Reference proteome</keyword>
<sequence>MNFPKSDGPRLDPQLDLFKQDASAPDPFERVLGAPLMAQPARPLPPPPQPLFKAPPSPPRITLPSPPRTADDPPLRRIVLGHYAVDYELKRSSRRSIGFMIDDDGLHVTAPRRANLPDIDNAIRAKQRWILTKLQERGERRARRAERAPLCWEDGARLPYMGGEITLRLQQAPRSHCAFDPETRELQVGVTPGLSEWQLKERVKLWFQAEAKRLFVERLDLFAPRLDVQYRSLTLSSAGTRWGSCTVAGNIRLNWRLIHYAPALIDYVVVHELAHLREMNHSPRFWAVVGTVFADYDGARLELRRRSHEMPVLFTD</sequence>
<comment type="caution">
    <text evidence="3">The sequence shown here is derived from an EMBL/GenBank/DDBJ whole genome shotgun (WGS) entry which is preliminary data.</text>
</comment>
<dbReference type="InterPro" id="IPR002725">
    <property type="entry name" value="YgjP-like_metallopeptidase"/>
</dbReference>
<feature type="compositionally biased region" description="Pro residues" evidence="1">
    <location>
        <begin position="42"/>
        <end position="67"/>
    </location>
</feature>
<dbReference type="PANTHER" id="PTHR30399">
    <property type="entry name" value="UNCHARACTERIZED PROTEIN YGJP"/>
    <property type="match status" value="1"/>
</dbReference>
<organism evidence="3 4">
    <name type="scientific">Massilia niabensis</name>
    <dbReference type="NCBI Taxonomy" id="544910"/>
    <lineage>
        <taxon>Bacteria</taxon>
        <taxon>Pseudomonadati</taxon>
        <taxon>Pseudomonadota</taxon>
        <taxon>Betaproteobacteria</taxon>
        <taxon>Burkholderiales</taxon>
        <taxon>Oxalobacteraceae</taxon>
        <taxon>Telluria group</taxon>
        <taxon>Massilia</taxon>
    </lineage>
</organism>
<dbReference type="CDD" id="cd07344">
    <property type="entry name" value="M48_yhfN_like"/>
    <property type="match status" value="1"/>
</dbReference>
<name>A0ABW0L921_9BURK</name>
<reference evidence="4" key="1">
    <citation type="journal article" date="2019" name="Int. J. Syst. Evol. Microbiol.">
        <title>The Global Catalogue of Microorganisms (GCM) 10K type strain sequencing project: providing services to taxonomists for standard genome sequencing and annotation.</title>
        <authorList>
            <consortium name="The Broad Institute Genomics Platform"/>
            <consortium name="The Broad Institute Genome Sequencing Center for Infectious Disease"/>
            <person name="Wu L."/>
            <person name="Ma J."/>
        </authorList>
    </citation>
    <scope>NUCLEOTIDE SEQUENCE [LARGE SCALE GENOMIC DNA]</scope>
    <source>
        <strain evidence="4">KACC 12649</strain>
    </source>
</reference>
<gene>
    <name evidence="3" type="ORF">ACFPN5_15695</name>
</gene>
<evidence type="ECO:0000313" key="4">
    <source>
        <dbReference type="Proteomes" id="UP001596050"/>
    </source>
</evidence>
<dbReference type="PANTHER" id="PTHR30399:SF1">
    <property type="entry name" value="UTP PYROPHOSPHATASE"/>
    <property type="match status" value="1"/>
</dbReference>
<dbReference type="Proteomes" id="UP001596050">
    <property type="component" value="Unassembled WGS sequence"/>
</dbReference>
<feature type="region of interest" description="Disordered" evidence="1">
    <location>
        <begin position="1"/>
        <end position="74"/>
    </location>
</feature>